<keyword evidence="3" id="KW-1185">Reference proteome</keyword>
<evidence type="ECO:0000256" key="1">
    <source>
        <dbReference type="SAM" id="MobiDB-lite"/>
    </source>
</evidence>
<organism evidence="2 3">
    <name type="scientific">Sterolibacterium denitrificans</name>
    <dbReference type="NCBI Taxonomy" id="157592"/>
    <lineage>
        <taxon>Bacteria</taxon>
        <taxon>Pseudomonadati</taxon>
        <taxon>Pseudomonadota</taxon>
        <taxon>Betaproteobacteria</taxon>
        <taxon>Nitrosomonadales</taxon>
        <taxon>Sterolibacteriaceae</taxon>
        <taxon>Sterolibacterium</taxon>
    </lineage>
</organism>
<proteinExistence type="predicted"/>
<feature type="region of interest" description="Disordered" evidence="1">
    <location>
        <begin position="79"/>
        <end position="102"/>
    </location>
</feature>
<evidence type="ECO:0000313" key="2">
    <source>
        <dbReference type="EMBL" id="SMB22445.1"/>
    </source>
</evidence>
<reference evidence="2" key="1">
    <citation type="submission" date="2017-03" db="EMBL/GenBank/DDBJ databases">
        <authorList>
            <consortium name="AG Boll"/>
        </authorList>
    </citation>
    <scope>NUCLEOTIDE SEQUENCE [LARGE SCALE GENOMIC DNA]</scope>
    <source>
        <strain evidence="2">Chol</strain>
    </source>
</reference>
<name>A0A7Z7HPV0_9PROT</name>
<gene>
    <name evidence="2" type="ORF">SDENCHOL_10589</name>
</gene>
<sequence>MAETPSCSASLRTVRPSRPSRSMISSEVRRISACDSRPRGVAGLVLAGLLVFDFADLAGVLLDEPGMMSVAGVRRISPMMNGGDRSHARKHGHGFDRPRRTL</sequence>
<protein>
    <submittedName>
        <fullName evidence="2">Uncharacterized protein</fullName>
    </submittedName>
</protein>
<feature type="region of interest" description="Disordered" evidence="1">
    <location>
        <begin position="1"/>
        <end position="23"/>
    </location>
</feature>
<accession>A0A7Z7HPV0</accession>
<feature type="compositionally biased region" description="Polar residues" evidence="1">
    <location>
        <begin position="1"/>
        <end position="11"/>
    </location>
</feature>
<dbReference type="AlphaFoldDB" id="A0A7Z7HPV0"/>
<evidence type="ECO:0000313" key="3">
    <source>
        <dbReference type="Proteomes" id="UP000242886"/>
    </source>
</evidence>
<dbReference type="EMBL" id="LT837803">
    <property type="protein sequence ID" value="SMB22445.1"/>
    <property type="molecule type" value="Genomic_DNA"/>
</dbReference>
<feature type="compositionally biased region" description="Basic and acidic residues" evidence="1">
    <location>
        <begin position="93"/>
        <end position="102"/>
    </location>
</feature>
<dbReference type="Proteomes" id="UP000242886">
    <property type="component" value="Chromosome SDENCHOL"/>
</dbReference>